<dbReference type="AlphaFoldDB" id="A0A8S4RLR5"/>
<evidence type="ECO:0000313" key="9">
    <source>
        <dbReference type="Proteomes" id="UP000838756"/>
    </source>
</evidence>
<keyword evidence="9" id="KW-1185">Reference proteome</keyword>
<dbReference type="Proteomes" id="UP000838756">
    <property type="component" value="Unassembled WGS sequence"/>
</dbReference>
<evidence type="ECO:0000256" key="4">
    <source>
        <dbReference type="ARBA" id="ARBA00023242"/>
    </source>
</evidence>
<keyword evidence="2 5" id="KW-0238">DNA-binding</keyword>
<evidence type="ECO:0000313" key="8">
    <source>
        <dbReference type="EMBL" id="CAH2237781.1"/>
    </source>
</evidence>
<protein>
    <submittedName>
        <fullName evidence="8">Jg24123 protein</fullName>
    </submittedName>
</protein>
<dbReference type="PROSITE" id="PS50071">
    <property type="entry name" value="HOMEOBOX_2"/>
    <property type="match status" value="1"/>
</dbReference>
<keyword evidence="4 5" id="KW-0539">Nucleus</keyword>
<dbReference type="GO" id="GO:0005634">
    <property type="term" value="C:nucleus"/>
    <property type="evidence" value="ECO:0007669"/>
    <property type="project" value="UniProtKB-SubCell"/>
</dbReference>
<proteinExistence type="predicted"/>
<comment type="caution">
    <text evidence="8">The sequence shown here is derived from an EMBL/GenBank/DDBJ whole genome shotgun (WGS) entry which is preliminary data.</text>
</comment>
<dbReference type="Pfam" id="PF00046">
    <property type="entry name" value="Homeodomain"/>
    <property type="match status" value="1"/>
</dbReference>
<dbReference type="GO" id="GO:0000981">
    <property type="term" value="F:DNA-binding transcription factor activity, RNA polymerase II-specific"/>
    <property type="evidence" value="ECO:0007669"/>
    <property type="project" value="TreeGrafter"/>
</dbReference>
<evidence type="ECO:0000259" key="7">
    <source>
        <dbReference type="PROSITE" id="PS50071"/>
    </source>
</evidence>
<dbReference type="GO" id="GO:0000978">
    <property type="term" value="F:RNA polymerase II cis-regulatory region sequence-specific DNA binding"/>
    <property type="evidence" value="ECO:0007669"/>
    <property type="project" value="TreeGrafter"/>
</dbReference>
<evidence type="ECO:0000256" key="2">
    <source>
        <dbReference type="ARBA" id="ARBA00023125"/>
    </source>
</evidence>
<dbReference type="InterPro" id="IPR050877">
    <property type="entry name" value="EMX-VAX-Noto_Homeobox_TFs"/>
</dbReference>
<evidence type="ECO:0000256" key="3">
    <source>
        <dbReference type="ARBA" id="ARBA00023155"/>
    </source>
</evidence>
<gene>
    <name evidence="8" type="primary">jg24123</name>
    <name evidence="8" type="ORF">PAEG_LOCUS14970</name>
</gene>
<dbReference type="EMBL" id="CAKXAJ010025287">
    <property type="protein sequence ID" value="CAH2237781.1"/>
    <property type="molecule type" value="Genomic_DNA"/>
</dbReference>
<feature type="DNA-binding region" description="Homeobox" evidence="5">
    <location>
        <begin position="95"/>
        <end position="154"/>
    </location>
</feature>
<name>A0A8S4RLR5_9NEOP</name>
<organism evidence="8 9">
    <name type="scientific">Pararge aegeria aegeria</name>
    <dbReference type="NCBI Taxonomy" id="348720"/>
    <lineage>
        <taxon>Eukaryota</taxon>
        <taxon>Metazoa</taxon>
        <taxon>Ecdysozoa</taxon>
        <taxon>Arthropoda</taxon>
        <taxon>Hexapoda</taxon>
        <taxon>Insecta</taxon>
        <taxon>Pterygota</taxon>
        <taxon>Neoptera</taxon>
        <taxon>Endopterygota</taxon>
        <taxon>Lepidoptera</taxon>
        <taxon>Glossata</taxon>
        <taxon>Ditrysia</taxon>
        <taxon>Papilionoidea</taxon>
        <taxon>Nymphalidae</taxon>
        <taxon>Satyrinae</taxon>
        <taxon>Satyrini</taxon>
        <taxon>Parargina</taxon>
        <taxon>Pararge</taxon>
    </lineage>
</organism>
<dbReference type="InterPro" id="IPR001356">
    <property type="entry name" value="HD"/>
</dbReference>
<dbReference type="SUPFAM" id="SSF46689">
    <property type="entry name" value="Homeodomain-like"/>
    <property type="match status" value="1"/>
</dbReference>
<dbReference type="SMART" id="SM00389">
    <property type="entry name" value="HOX"/>
    <property type="match status" value="1"/>
</dbReference>
<reference evidence="8" key="1">
    <citation type="submission" date="2022-03" db="EMBL/GenBank/DDBJ databases">
        <authorList>
            <person name="Lindestad O."/>
        </authorList>
    </citation>
    <scope>NUCLEOTIDE SEQUENCE</scope>
</reference>
<sequence>MLHCNRFQVQLENPDASFVQYGNTEEFINEEIENWIKGCQVLGFIPDHPSPENYLSTERCNYTLEYKCQRTYTRSSHAFYSSKGTQSKLRVNLKRKRKRTIFTTEQIVLLEGVFQRKPYITKDERLALMNRMQLSEKAIKIWFQNRRRMSDKKCQEYASDSPSSVDTHDSFSERLTSIEAQIQENTDENGYVTLNDHVMSALVGVIDDYLSKDCDSDSSTITEDFLMYEPISPASTDQYII</sequence>
<evidence type="ECO:0000256" key="5">
    <source>
        <dbReference type="PROSITE-ProRule" id="PRU00108"/>
    </source>
</evidence>
<comment type="subcellular location">
    <subcellularLocation>
        <location evidence="1 5 6">Nucleus</location>
    </subcellularLocation>
</comment>
<evidence type="ECO:0000256" key="6">
    <source>
        <dbReference type="RuleBase" id="RU000682"/>
    </source>
</evidence>
<keyword evidence="3 5" id="KW-0371">Homeobox</keyword>
<dbReference type="CDD" id="cd00086">
    <property type="entry name" value="homeodomain"/>
    <property type="match status" value="1"/>
</dbReference>
<dbReference type="Gene3D" id="1.10.10.60">
    <property type="entry name" value="Homeodomain-like"/>
    <property type="match status" value="1"/>
</dbReference>
<dbReference type="OrthoDB" id="6159439at2759"/>
<dbReference type="PANTHER" id="PTHR24339:SF28">
    <property type="entry name" value="E5-RELATED"/>
    <property type="match status" value="1"/>
</dbReference>
<dbReference type="PANTHER" id="PTHR24339">
    <property type="entry name" value="HOMEOBOX PROTEIN EMX-RELATED"/>
    <property type="match status" value="1"/>
</dbReference>
<accession>A0A8S4RLR5</accession>
<dbReference type="InterPro" id="IPR009057">
    <property type="entry name" value="Homeodomain-like_sf"/>
</dbReference>
<feature type="domain" description="Homeobox" evidence="7">
    <location>
        <begin position="93"/>
        <end position="153"/>
    </location>
</feature>
<evidence type="ECO:0000256" key="1">
    <source>
        <dbReference type="ARBA" id="ARBA00004123"/>
    </source>
</evidence>